<dbReference type="Proteomes" id="UP001197214">
    <property type="component" value="Unassembled WGS sequence"/>
</dbReference>
<dbReference type="Pfam" id="PF04977">
    <property type="entry name" value="DivIC"/>
    <property type="match status" value="1"/>
</dbReference>
<keyword evidence="1" id="KW-0472">Membrane</keyword>
<feature type="transmembrane region" description="Helical" evidence="1">
    <location>
        <begin position="6"/>
        <end position="32"/>
    </location>
</feature>
<reference evidence="2 3" key="1">
    <citation type="submission" date="2021-07" db="EMBL/GenBank/DDBJ databases">
        <title>Stakelama flava sp. nov., a novel endophytic bacterium isolated from branch of Kandelia candel.</title>
        <authorList>
            <person name="Tuo L."/>
        </authorList>
    </citation>
    <scope>NUCLEOTIDE SEQUENCE [LARGE SCALE GENOMIC DNA]</scope>
    <source>
        <strain evidence="2 3">CBK3Z-3</strain>
    </source>
</reference>
<evidence type="ECO:0000313" key="2">
    <source>
        <dbReference type="EMBL" id="MBW4329325.1"/>
    </source>
</evidence>
<protein>
    <submittedName>
        <fullName evidence="2">Septum formation initiator family protein</fullName>
    </submittedName>
</protein>
<dbReference type="EMBL" id="JAHWZX010000001">
    <property type="protein sequence ID" value="MBW4329325.1"/>
    <property type="molecule type" value="Genomic_DNA"/>
</dbReference>
<name>A0ABS6XIN5_9SPHN</name>
<proteinExistence type="predicted"/>
<comment type="caution">
    <text evidence="2">The sequence shown here is derived from an EMBL/GenBank/DDBJ whole genome shotgun (WGS) entry which is preliminary data.</text>
</comment>
<accession>A0ABS6XIN5</accession>
<organism evidence="2 3">
    <name type="scientific">Stakelama flava</name>
    <dbReference type="NCBI Taxonomy" id="2860338"/>
    <lineage>
        <taxon>Bacteria</taxon>
        <taxon>Pseudomonadati</taxon>
        <taxon>Pseudomonadota</taxon>
        <taxon>Alphaproteobacteria</taxon>
        <taxon>Sphingomonadales</taxon>
        <taxon>Sphingomonadaceae</taxon>
        <taxon>Stakelama</taxon>
    </lineage>
</organism>
<evidence type="ECO:0000256" key="1">
    <source>
        <dbReference type="SAM" id="Phobius"/>
    </source>
</evidence>
<keyword evidence="1" id="KW-1133">Transmembrane helix</keyword>
<gene>
    <name evidence="2" type="ORF">KY084_00335</name>
</gene>
<evidence type="ECO:0000313" key="3">
    <source>
        <dbReference type="Proteomes" id="UP001197214"/>
    </source>
</evidence>
<keyword evidence="1" id="KW-0812">Transmembrane</keyword>
<sequence length="94" mass="10916">MLRRAGLPAAAIIFMVFFGYYAVLGPNGVLAYRDYQRQLAQKQAVYAQLDKHRQTLRNRKEQLDPRHANPDMVDELVRKELNVVHPDEKIIPLD</sequence>
<dbReference type="InterPro" id="IPR007060">
    <property type="entry name" value="FtsL/DivIC"/>
</dbReference>
<keyword evidence="3" id="KW-1185">Reference proteome</keyword>